<evidence type="ECO:0000256" key="6">
    <source>
        <dbReference type="SAM" id="MobiDB-lite"/>
    </source>
</evidence>
<dbReference type="EC" id="5.4.99.-" evidence="5"/>
<evidence type="ECO:0000256" key="5">
    <source>
        <dbReference type="RuleBase" id="RU362028"/>
    </source>
</evidence>
<dbReference type="InterPro" id="IPR050188">
    <property type="entry name" value="RluA_PseudoU_synthase"/>
</dbReference>
<feature type="domain" description="Pseudouridine synthase RsuA/RluA-like" evidence="7">
    <location>
        <begin position="93"/>
        <end position="246"/>
    </location>
</feature>
<dbReference type="Pfam" id="PF00849">
    <property type="entry name" value="PseudoU_synth_2"/>
    <property type="match status" value="1"/>
</dbReference>
<feature type="region of interest" description="Disordered" evidence="6">
    <location>
        <begin position="186"/>
        <end position="208"/>
    </location>
</feature>
<dbReference type="GO" id="GO:0000455">
    <property type="term" value="P:enzyme-directed rRNA pseudouridine synthesis"/>
    <property type="evidence" value="ECO:0007669"/>
    <property type="project" value="TreeGrafter"/>
</dbReference>
<dbReference type="PANTHER" id="PTHR21600:SF71">
    <property type="entry name" value="PSEUDOURIDINE SYNTHASE"/>
    <property type="match status" value="1"/>
</dbReference>
<dbReference type="InterPro" id="IPR020103">
    <property type="entry name" value="PsdUridine_synth_cat_dom_sf"/>
</dbReference>
<dbReference type="GO" id="GO:0140098">
    <property type="term" value="F:catalytic activity, acting on RNA"/>
    <property type="evidence" value="ECO:0007669"/>
    <property type="project" value="UniProtKB-ARBA"/>
</dbReference>
<comment type="function">
    <text evidence="5">Responsible for synthesis of pseudouridine from uracil.</text>
</comment>
<dbReference type="InterPro" id="IPR006225">
    <property type="entry name" value="PsdUridine_synth_RluC/D"/>
</dbReference>
<feature type="compositionally biased region" description="Basic residues" evidence="6">
    <location>
        <begin position="194"/>
        <end position="203"/>
    </location>
</feature>
<evidence type="ECO:0000313" key="9">
    <source>
        <dbReference type="Proteomes" id="UP000217083"/>
    </source>
</evidence>
<comment type="caution">
    <text evidence="8">The sequence shown here is derived from an EMBL/GenBank/DDBJ whole genome shotgun (WGS) entry which is preliminary data.</text>
</comment>
<dbReference type="SUPFAM" id="SSF55120">
    <property type="entry name" value="Pseudouridine synthase"/>
    <property type="match status" value="1"/>
</dbReference>
<reference evidence="8 9" key="2">
    <citation type="submission" date="2017-09" db="EMBL/GenBank/DDBJ databases">
        <title>Bacillus patelloidae sp. nov., isolated from the intestinal tract of a marine limpet.</title>
        <authorList>
            <person name="Liu R."/>
            <person name="Dong C."/>
            <person name="Shao Z."/>
        </authorList>
    </citation>
    <scope>NUCLEOTIDE SEQUENCE [LARGE SCALE GENOMIC DNA]</scope>
    <source>
        <strain evidence="8 9">SA5d-4</strain>
    </source>
</reference>
<comment type="catalytic activity">
    <reaction evidence="1 5">
        <text>a uridine in RNA = a pseudouridine in RNA</text>
        <dbReference type="Rhea" id="RHEA:48348"/>
        <dbReference type="Rhea" id="RHEA-COMP:12068"/>
        <dbReference type="Rhea" id="RHEA-COMP:12069"/>
        <dbReference type="ChEBI" id="CHEBI:65314"/>
        <dbReference type="ChEBI" id="CHEBI:65315"/>
    </reaction>
</comment>
<dbReference type="Gene3D" id="3.30.2350.10">
    <property type="entry name" value="Pseudouridine synthase"/>
    <property type="match status" value="1"/>
</dbReference>
<dbReference type="AlphaFoldDB" id="A0A263BRF3"/>
<evidence type="ECO:0000313" key="8">
    <source>
        <dbReference type="EMBL" id="OZM56280.1"/>
    </source>
</evidence>
<dbReference type="NCBIfam" id="TIGR00005">
    <property type="entry name" value="rluA_subfam"/>
    <property type="match status" value="1"/>
</dbReference>
<dbReference type="Proteomes" id="UP000217083">
    <property type="component" value="Unassembled WGS sequence"/>
</dbReference>
<dbReference type="InterPro" id="IPR006224">
    <property type="entry name" value="PsdUridine_synth_RluA-like_CS"/>
</dbReference>
<keyword evidence="9" id="KW-1185">Reference proteome</keyword>
<accession>A0A263BRF3</accession>
<evidence type="ECO:0000256" key="2">
    <source>
        <dbReference type="ARBA" id="ARBA00010876"/>
    </source>
</evidence>
<dbReference type="PROSITE" id="PS01129">
    <property type="entry name" value="PSI_RLU"/>
    <property type="match status" value="1"/>
</dbReference>
<reference evidence="9" key="1">
    <citation type="submission" date="2017-08" db="EMBL/GenBank/DDBJ databases">
        <authorList>
            <person name="Huang Z."/>
        </authorList>
    </citation>
    <scope>NUCLEOTIDE SEQUENCE [LARGE SCALE GENOMIC DNA]</scope>
    <source>
        <strain evidence="9">SA5d-4</strain>
    </source>
</reference>
<dbReference type="FunFam" id="3.30.2350.10:FF:000005">
    <property type="entry name" value="Pseudouridine synthase"/>
    <property type="match status" value="1"/>
</dbReference>
<keyword evidence="3 5" id="KW-0413">Isomerase</keyword>
<comment type="similarity">
    <text evidence="2 5">Belongs to the pseudouridine synthase RluA family.</text>
</comment>
<proteinExistence type="inferred from homology"/>
<feature type="active site" evidence="4">
    <location>
        <position position="140"/>
    </location>
</feature>
<dbReference type="GO" id="GO:0009982">
    <property type="term" value="F:pseudouridine synthase activity"/>
    <property type="evidence" value="ECO:0007669"/>
    <property type="project" value="InterPro"/>
</dbReference>
<protein>
    <recommendedName>
        <fullName evidence="5">Pseudouridine synthase</fullName>
        <ecNumber evidence="5">5.4.99.-</ecNumber>
    </recommendedName>
</protein>
<organism evidence="8 9">
    <name type="scientific">Lottiidibacillus patelloidae</name>
    <dbReference type="NCBI Taxonomy" id="2670334"/>
    <lineage>
        <taxon>Bacteria</taxon>
        <taxon>Bacillati</taxon>
        <taxon>Bacillota</taxon>
        <taxon>Bacilli</taxon>
        <taxon>Bacillales</taxon>
        <taxon>Bacillaceae</taxon>
        <taxon>Lottiidibacillus</taxon>
    </lineage>
</organism>
<dbReference type="CDD" id="cd02869">
    <property type="entry name" value="PseudoU_synth_RluA_like"/>
    <property type="match status" value="1"/>
</dbReference>
<evidence type="ECO:0000256" key="1">
    <source>
        <dbReference type="ARBA" id="ARBA00000073"/>
    </source>
</evidence>
<sequence length="303" mass="34424">MEMTKKGEWLEIIIPSEWHNISIEDVLKDFFQVAKKPLHQLRMDKGVKINDELFPWTKPLSEGEVFQIKLFPTEDYGVVPTEIPLEVLYEDDHLLIVNKQAGIDTHPSDGSQSNTLSNAVANYFQKSNVKTKVRHIHRLDKDTSGAILFAKHAVSGAILDKMLEQRIIKRTYIALVMGQFNSSKGTIDKPIGKDRHHATRRRVSPTGQSAKTNYEVLQYDEENNTSLVKLQLETGRTHQIRVHMSHIGHPLNGDTLYAGKRGNRQALHAAKIEFPHPIGGEKISCIAPFNDKIPLFHFNIEEI</sequence>
<dbReference type="PANTHER" id="PTHR21600">
    <property type="entry name" value="MITOCHONDRIAL RNA PSEUDOURIDINE SYNTHASE"/>
    <property type="match status" value="1"/>
</dbReference>
<evidence type="ECO:0000256" key="3">
    <source>
        <dbReference type="ARBA" id="ARBA00023235"/>
    </source>
</evidence>
<gene>
    <name evidence="8" type="ORF">CIB95_12725</name>
</gene>
<evidence type="ECO:0000256" key="4">
    <source>
        <dbReference type="PIRSR" id="PIRSR606225-1"/>
    </source>
</evidence>
<dbReference type="InterPro" id="IPR006145">
    <property type="entry name" value="PsdUridine_synth_RsuA/RluA"/>
</dbReference>
<dbReference type="EMBL" id="NPIA01000007">
    <property type="protein sequence ID" value="OZM56280.1"/>
    <property type="molecule type" value="Genomic_DNA"/>
</dbReference>
<dbReference type="RefSeq" id="WP_094925740.1">
    <property type="nucleotide sequence ID" value="NZ_NPIA01000007.1"/>
</dbReference>
<dbReference type="GO" id="GO:0003723">
    <property type="term" value="F:RNA binding"/>
    <property type="evidence" value="ECO:0007669"/>
    <property type="project" value="InterPro"/>
</dbReference>
<evidence type="ECO:0000259" key="7">
    <source>
        <dbReference type="Pfam" id="PF00849"/>
    </source>
</evidence>
<name>A0A263BRF3_9BACI</name>